<evidence type="ECO:0000256" key="1">
    <source>
        <dbReference type="ARBA" id="ARBA00012513"/>
    </source>
</evidence>
<proteinExistence type="predicted"/>
<dbReference type="CDD" id="cd00180">
    <property type="entry name" value="PKc"/>
    <property type="match status" value="1"/>
</dbReference>
<evidence type="ECO:0000259" key="6">
    <source>
        <dbReference type="PROSITE" id="PS50011"/>
    </source>
</evidence>
<dbReference type="GO" id="GO:0004674">
    <property type="term" value="F:protein serine/threonine kinase activity"/>
    <property type="evidence" value="ECO:0007669"/>
    <property type="project" value="UniProtKB-EC"/>
</dbReference>
<feature type="domain" description="Protein kinase" evidence="6">
    <location>
        <begin position="1"/>
        <end position="303"/>
    </location>
</feature>
<dbReference type="AlphaFoldDB" id="A0A1Q9EFM1"/>
<dbReference type="SUPFAM" id="SSF56112">
    <property type="entry name" value="Protein kinase-like (PK-like)"/>
    <property type="match status" value="1"/>
</dbReference>
<keyword evidence="3" id="KW-0547">Nucleotide-binding</keyword>
<dbReference type="GO" id="GO:0005524">
    <property type="term" value="F:ATP binding"/>
    <property type="evidence" value="ECO:0007669"/>
    <property type="project" value="UniProtKB-KW"/>
</dbReference>
<keyword evidence="4 7" id="KW-0418">Kinase</keyword>
<dbReference type="PANTHER" id="PTHR43671">
    <property type="entry name" value="SERINE/THREONINE-PROTEIN KINASE NEK"/>
    <property type="match status" value="1"/>
</dbReference>
<keyword evidence="2" id="KW-0808">Transferase</keyword>
<reference evidence="7 8" key="1">
    <citation type="submission" date="2016-02" db="EMBL/GenBank/DDBJ databases">
        <title>Genome analysis of coral dinoflagellate symbionts highlights evolutionary adaptations to a symbiotic lifestyle.</title>
        <authorList>
            <person name="Aranda M."/>
            <person name="Li Y."/>
            <person name="Liew Y.J."/>
            <person name="Baumgarten S."/>
            <person name="Simakov O."/>
            <person name="Wilson M."/>
            <person name="Piel J."/>
            <person name="Ashoor H."/>
            <person name="Bougouffa S."/>
            <person name="Bajic V.B."/>
            <person name="Ryu T."/>
            <person name="Ravasi T."/>
            <person name="Bayer T."/>
            <person name="Micklem G."/>
            <person name="Kim H."/>
            <person name="Bhak J."/>
            <person name="Lajeunesse T.C."/>
            <person name="Voolstra C.R."/>
        </authorList>
    </citation>
    <scope>NUCLEOTIDE SEQUENCE [LARGE SCALE GENOMIC DNA]</scope>
    <source>
        <strain evidence="7 8">CCMP2467</strain>
    </source>
</reference>
<gene>
    <name evidence="7" type="primary">NEK7</name>
    <name evidence="7" type="ORF">AK812_SmicGene10606</name>
</gene>
<evidence type="ECO:0000313" key="8">
    <source>
        <dbReference type="Proteomes" id="UP000186817"/>
    </source>
</evidence>
<dbReference type="Proteomes" id="UP000186817">
    <property type="component" value="Unassembled WGS sequence"/>
</dbReference>
<dbReference type="Pfam" id="PF00069">
    <property type="entry name" value="Pkinase"/>
    <property type="match status" value="1"/>
</dbReference>
<evidence type="ECO:0000313" key="7">
    <source>
        <dbReference type="EMBL" id="OLQ06167.1"/>
    </source>
</evidence>
<keyword evidence="5" id="KW-0067">ATP-binding</keyword>
<keyword evidence="8" id="KW-1185">Reference proteome</keyword>
<dbReference type="EC" id="2.7.11.1" evidence="1"/>
<evidence type="ECO:0000256" key="2">
    <source>
        <dbReference type="ARBA" id="ARBA00022679"/>
    </source>
</evidence>
<accession>A0A1Q9EFM1</accession>
<name>A0A1Q9EFM1_SYMMI</name>
<dbReference type="EMBL" id="LSRX01000166">
    <property type="protein sequence ID" value="OLQ06167.1"/>
    <property type="molecule type" value="Genomic_DNA"/>
</dbReference>
<dbReference type="InterPro" id="IPR050660">
    <property type="entry name" value="NEK_Ser/Thr_kinase"/>
</dbReference>
<dbReference type="PANTHER" id="PTHR43671:SF13">
    <property type="entry name" value="SERINE_THREONINE-PROTEIN KINASE NEK2"/>
    <property type="match status" value="1"/>
</dbReference>
<sequence>MPLGPAPLCCEVLAEVRTIYQPFAEDEALLRKELENLAALPAHSNLIRYYTSFLDERGILHIVTEYIHAVKLYKFIKNSAAAPCPRESVRRWFLQLFKGLACIHSIGMTHRDLHAENILVTVDTRGGAQTCPDSLKIIDVGLAKICKTLEPAVMSVAGVGPAWYFSPERRRGEAFDSLDDVWAAGCMLAEMLVCKGRYIQQHPDHGPGGIDFSLKPAAIQELLRLCSELTSSMGSLAPLAEVPGFVLTPRPQRFTAQQTVEELQELEKISVLHPTGRIRCLSGGRWSEARCFDPAKELMHEAVARLNVQGLRDFCDYVAADVTKGLEVVASSFEHLLAKHLKVPLDLFTSNLTEDPSFSRTGFRLELKVLCSEMQKAAFSDCTKKLELVNQTLTSTSMKEFRSNICETFCDTSQESMCQPECLDRVLGFLVFPKTMLFQVLEESSPGTSFAAAARTSEEAMLCGSRVGFLIRRIAHLGETRVVVEVAVISVVEVVVKEVCVTPLEAAEVLVATATMISVVVEVALVVPLLLEVEVIVLLAVDDVVIDVRDIVVEAVEDAPEIVIVELSDADVEIDEMDDVALEVGVVEVSEVVLEGVEELNVVVPEDEVVADVVEDFVLEVEVVEVLVEMLEDVEVLTVVVVEAETEVNVVDGVVVKVEVVEDVLDDLEMLRVVVLEEVDVVYGVVVKVEVVEDVLDDLEMLRVVVLEEVDVVYGVVVKVEVVEDVLDDLEMLRVVVLEVEVEVDVVDGVVVKVKVADDVLDDLEVLHVVVLEVEMEVDVVDGVVVKVKVVDDVLDDLEVLSVAVLDVDVVAVWVVDVDVVKVRLVDLVVVVGTGPFCKVSSSKHTGMERMFRKDMLAPSAPPPVSSYDAKKNCM</sequence>
<protein>
    <recommendedName>
        <fullName evidence="1">non-specific serine/threonine protein kinase</fullName>
        <ecNumber evidence="1">2.7.11.1</ecNumber>
    </recommendedName>
</protein>
<dbReference type="PROSITE" id="PS50011">
    <property type="entry name" value="PROTEIN_KINASE_DOM"/>
    <property type="match status" value="1"/>
</dbReference>
<evidence type="ECO:0000256" key="5">
    <source>
        <dbReference type="ARBA" id="ARBA00022840"/>
    </source>
</evidence>
<evidence type="ECO:0000256" key="4">
    <source>
        <dbReference type="ARBA" id="ARBA00022777"/>
    </source>
</evidence>
<dbReference type="OrthoDB" id="4062651at2759"/>
<comment type="caution">
    <text evidence="7">The sequence shown here is derived from an EMBL/GenBank/DDBJ whole genome shotgun (WGS) entry which is preliminary data.</text>
</comment>
<dbReference type="Gene3D" id="1.10.510.10">
    <property type="entry name" value="Transferase(Phosphotransferase) domain 1"/>
    <property type="match status" value="1"/>
</dbReference>
<dbReference type="InterPro" id="IPR011009">
    <property type="entry name" value="Kinase-like_dom_sf"/>
</dbReference>
<organism evidence="7 8">
    <name type="scientific">Symbiodinium microadriaticum</name>
    <name type="common">Dinoflagellate</name>
    <name type="synonym">Zooxanthella microadriatica</name>
    <dbReference type="NCBI Taxonomy" id="2951"/>
    <lineage>
        <taxon>Eukaryota</taxon>
        <taxon>Sar</taxon>
        <taxon>Alveolata</taxon>
        <taxon>Dinophyceae</taxon>
        <taxon>Suessiales</taxon>
        <taxon>Symbiodiniaceae</taxon>
        <taxon>Symbiodinium</taxon>
    </lineage>
</organism>
<dbReference type="InterPro" id="IPR000719">
    <property type="entry name" value="Prot_kinase_dom"/>
</dbReference>
<evidence type="ECO:0000256" key="3">
    <source>
        <dbReference type="ARBA" id="ARBA00022741"/>
    </source>
</evidence>